<evidence type="ECO:0000313" key="3">
    <source>
        <dbReference type="Proteomes" id="UP000218151"/>
    </source>
</evidence>
<dbReference type="RefSeq" id="WP_095997896.1">
    <property type="nucleotide sequence ID" value="NZ_NSLI01000003.1"/>
</dbReference>
<dbReference type="InterPro" id="IPR050834">
    <property type="entry name" value="Glycosyltransf_2"/>
</dbReference>
<dbReference type="SUPFAM" id="SSF53448">
    <property type="entry name" value="Nucleotide-diphospho-sugar transferases"/>
    <property type="match status" value="1"/>
</dbReference>
<feature type="domain" description="Glycosyltransferase 2-like" evidence="1">
    <location>
        <begin position="5"/>
        <end position="132"/>
    </location>
</feature>
<comment type="caution">
    <text evidence="2">The sequence shown here is derived from an EMBL/GenBank/DDBJ whole genome shotgun (WGS) entry which is preliminary data.</text>
</comment>
<dbReference type="OrthoDB" id="9807795at2"/>
<proteinExistence type="predicted"/>
<evidence type="ECO:0000259" key="1">
    <source>
        <dbReference type="Pfam" id="PF00535"/>
    </source>
</evidence>
<accession>A0A2A2SED4</accession>
<dbReference type="InterPro" id="IPR029044">
    <property type="entry name" value="Nucleotide-diphossugar_trans"/>
</dbReference>
<gene>
    <name evidence="2" type="ORF">CKY28_08385</name>
</gene>
<dbReference type="Proteomes" id="UP000218151">
    <property type="component" value="Unassembled WGS sequence"/>
</dbReference>
<name>A0A2A2SED4_9SPHN</name>
<dbReference type="PANTHER" id="PTHR43685">
    <property type="entry name" value="GLYCOSYLTRANSFERASE"/>
    <property type="match status" value="1"/>
</dbReference>
<evidence type="ECO:0000313" key="2">
    <source>
        <dbReference type="EMBL" id="PAX07654.1"/>
    </source>
</evidence>
<sequence>MTLVSVVVPVFNRAHVVGDAVGSLLRQTHAELEVVVVDDGSTDASVAVVEAFGDGRVRVVRHEANRGIPHARNTGLEAARGRYIAWLDSDDVARPTRIAEQLAFLKANPEVALVGACAGKLRADGRRKRGVRVPPTEHAVIAPWLLFRSAFQQSAVMARADVLRRFPYRPDLPVCEDLDQFQRIAAEHRVANLAAVLVDRRVHPDQTIRRRQDAIKAMKLKLAPPWLERLGMRFGSDDVARHVQLGNRKQASVPADADFLRWAEAWLHGLQAANAWTDAYDGQGLAVAGGWFWALACADAASTIGRGRALGRFAGSELARGLTGEAGRRWLRAALGVWRG</sequence>
<dbReference type="PANTHER" id="PTHR43685:SF11">
    <property type="entry name" value="GLYCOSYLTRANSFERASE TAGX-RELATED"/>
    <property type="match status" value="1"/>
</dbReference>
<dbReference type="Pfam" id="PF00535">
    <property type="entry name" value="Glycos_transf_2"/>
    <property type="match status" value="1"/>
</dbReference>
<dbReference type="InterPro" id="IPR001173">
    <property type="entry name" value="Glyco_trans_2-like"/>
</dbReference>
<dbReference type="CDD" id="cd00761">
    <property type="entry name" value="Glyco_tranf_GTA_type"/>
    <property type="match status" value="1"/>
</dbReference>
<reference evidence="3" key="1">
    <citation type="submission" date="2017-09" db="EMBL/GenBank/DDBJ databases">
        <authorList>
            <person name="Feng G."/>
            <person name="Zhu H."/>
        </authorList>
    </citation>
    <scope>NUCLEOTIDE SEQUENCE [LARGE SCALE GENOMIC DNA]</scope>
    <source>
        <strain evidence="3">1PNM-20</strain>
    </source>
</reference>
<organism evidence="2 3">
    <name type="scientific">Sphingomonas lenta</name>
    <dbReference type="NCBI Taxonomy" id="1141887"/>
    <lineage>
        <taxon>Bacteria</taxon>
        <taxon>Pseudomonadati</taxon>
        <taxon>Pseudomonadota</taxon>
        <taxon>Alphaproteobacteria</taxon>
        <taxon>Sphingomonadales</taxon>
        <taxon>Sphingomonadaceae</taxon>
        <taxon>Sphingomonas</taxon>
    </lineage>
</organism>
<protein>
    <recommendedName>
        <fullName evidence="1">Glycosyltransferase 2-like domain-containing protein</fullName>
    </recommendedName>
</protein>
<dbReference type="EMBL" id="NSLI01000003">
    <property type="protein sequence ID" value="PAX07654.1"/>
    <property type="molecule type" value="Genomic_DNA"/>
</dbReference>
<dbReference type="Gene3D" id="3.90.550.10">
    <property type="entry name" value="Spore Coat Polysaccharide Biosynthesis Protein SpsA, Chain A"/>
    <property type="match status" value="1"/>
</dbReference>
<keyword evidence="3" id="KW-1185">Reference proteome</keyword>
<dbReference type="AlphaFoldDB" id="A0A2A2SED4"/>